<feature type="signal peptide" evidence="4">
    <location>
        <begin position="1"/>
        <end position="16"/>
    </location>
</feature>
<protein>
    <recommendedName>
        <fullName evidence="5">Lipocalin/cytosolic fatty-acid binding domain-containing protein</fullName>
    </recommendedName>
</protein>
<dbReference type="Gene3D" id="2.40.128.20">
    <property type="match status" value="1"/>
</dbReference>
<evidence type="ECO:0000256" key="1">
    <source>
        <dbReference type="ARBA" id="ARBA00004613"/>
    </source>
</evidence>
<dbReference type="OMA" id="WHTISIA"/>
<evidence type="ECO:0000313" key="7">
    <source>
        <dbReference type="Proteomes" id="UP000007646"/>
    </source>
</evidence>
<keyword evidence="7" id="KW-1185">Reference proteome</keyword>
<dbReference type="GO" id="GO:0005549">
    <property type="term" value="F:odorant binding"/>
    <property type="evidence" value="ECO:0007669"/>
    <property type="project" value="TreeGrafter"/>
</dbReference>
<dbReference type="AlphaFoldDB" id="G3U2K9"/>
<comment type="subcellular location">
    <subcellularLocation>
        <location evidence="1">Secreted</location>
    </subcellularLocation>
</comment>
<sequence length="176" mass="20053">KMKVLLVTLILGLVYADPLEEPLLDEYCSEISGTWYTIYEASANIEVLSENSPLSGYFRHIECHPDGETLLVIFYTKENGICQLYNKQGQRIDKNGYTTNYEGKVDFSFIQQAKDFLLIYVINKNEEGNVFKVVGALAREKDISEENYQAFLEFAVENGIPKENIVKVIDTDTCPE</sequence>
<dbReference type="PRINTS" id="PR01173">
    <property type="entry name" value="ODORANTBNDNG"/>
</dbReference>
<dbReference type="GO" id="GO:0005615">
    <property type="term" value="C:extracellular space"/>
    <property type="evidence" value="ECO:0007669"/>
    <property type="project" value="TreeGrafter"/>
</dbReference>
<feature type="chain" id="PRO_5003456198" description="Lipocalin/cytosolic fatty-acid binding domain-containing protein" evidence="4">
    <location>
        <begin position="17"/>
        <end position="176"/>
    </location>
</feature>
<dbReference type="PANTHER" id="PTHR11430">
    <property type="entry name" value="LIPOCALIN"/>
    <property type="match status" value="1"/>
</dbReference>
<name>G3U2K9_LOXAF</name>
<dbReference type="InParanoid" id="G3U2K9"/>
<dbReference type="InterPro" id="IPR000566">
    <property type="entry name" value="Lipocln_cytosolic_FA-bd_dom"/>
</dbReference>
<dbReference type="InterPro" id="IPR012674">
    <property type="entry name" value="Calycin"/>
</dbReference>
<evidence type="ECO:0000256" key="3">
    <source>
        <dbReference type="ARBA" id="ARBA00022525"/>
    </source>
</evidence>
<evidence type="ECO:0000256" key="2">
    <source>
        <dbReference type="ARBA" id="ARBA00006889"/>
    </source>
</evidence>
<dbReference type="GO" id="GO:0036094">
    <property type="term" value="F:small molecule binding"/>
    <property type="evidence" value="ECO:0007669"/>
    <property type="project" value="InterPro"/>
</dbReference>
<reference evidence="6" key="3">
    <citation type="submission" date="2025-09" db="UniProtKB">
        <authorList>
            <consortium name="Ensembl"/>
        </authorList>
    </citation>
    <scope>IDENTIFICATION</scope>
    <source>
        <strain evidence="6">Isolate ISIS603380</strain>
    </source>
</reference>
<dbReference type="Pfam" id="PF00061">
    <property type="entry name" value="Lipocalin"/>
    <property type="match status" value="1"/>
</dbReference>
<keyword evidence="3" id="KW-0964">Secreted</keyword>
<dbReference type="PANTHER" id="PTHR11430:SF65">
    <property type="entry name" value="ODORANT-BINDING PROTEIN 1A-RELATED"/>
    <property type="match status" value="1"/>
</dbReference>
<dbReference type="InterPro" id="IPR002345">
    <property type="entry name" value="Lipocalin"/>
</dbReference>
<dbReference type="InterPro" id="IPR002448">
    <property type="entry name" value="OBP-like"/>
</dbReference>
<dbReference type="HOGENOM" id="CLU_094061_4_2_1"/>
<dbReference type="eggNOG" id="ENOG502TDZD">
    <property type="taxonomic scope" value="Eukaryota"/>
</dbReference>
<feature type="domain" description="Lipocalin/cytosolic fatty-acid binding" evidence="5">
    <location>
        <begin position="32"/>
        <end position="172"/>
    </location>
</feature>
<reference evidence="6" key="2">
    <citation type="submission" date="2025-08" db="UniProtKB">
        <authorList>
            <consortium name="Ensembl"/>
        </authorList>
    </citation>
    <scope>IDENTIFICATION</scope>
    <source>
        <strain evidence="6">Isolate ISIS603380</strain>
    </source>
</reference>
<evidence type="ECO:0000259" key="5">
    <source>
        <dbReference type="Pfam" id="PF00061"/>
    </source>
</evidence>
<accession>G3U2K9</accession>
<dbReference type="GeneTree" id="ENSGT01050000244868"/>
<dbReference type="SUPFAM" id="SSF50814">
    <property type="entry name" value="Lipocalins"/>
    <property type="match status" value="1"/>
</dbReference>
<dbReference type="Ensembl" id="ENSLAFT00000029996.1">
    <property type="protein sequence ID" value="ENSLAFP00000022067.1"/>
    <property type="gene ID" value="ENSLAFG00000031748.1"/>
</dbReference>
<reference evidence="6 7" key="1">
    <citation type="submission" date="2009-06" db="EMBL/GenBank/DDBJ databases">
        <title>The Genome Sequence of Loxodonta africana (African elephant).</title>
        <authorList>
            <person name="Di Palma F."/>
            <person name="Heiman D."/>
            <person name="Young S."/>
            <person name="Johnson J."/>
            <person name="Lander E.S."/>
            <person name="Lindblad-Toh K."/>
        </authorList>
    </citation>
    <scope>NUCLEOTIDE SEQUENCE [LARGE SCALE GENOMIC DNA]</scope>
    <source>
        <strain evidence="6 7">Isolate ISIS603380</strain>
    </source>
</reference>
<evidence type="ECO:0000256" key="4">
    <source>
        <dbReference type="SAM" id="SignalP"/>
    </source>
</evidence>
<comment type="similarity">
    <text evidence="2">Belongs to the calycin superfamily. Lipocalin family.</text>
</comment>
<evidence type="ECO:0000313" key="6">
    <source>
        <dbReference type="Ensembl" id="ENSLAFP00000022067.1"/>
    </source>
</evidence>
<organism evidence="6 7">
    <name type="scientific">Loxodonta africana</name>
    <name type="common">African elephant</name>
    <dbReference type="NCBI Taxonomy" id="9785"/>
    <lineage>
        <taxon>Eukaryota</taxon>
        <taxon>Metazoa</taxon>
        <taxon>Chordata</taxon>
        <taxon>Craniata</taxon>
        <taxon>Vertebrata</taxon>
        <taxon>Euteleostomi</taxon>
        <taxon>Mammalia</taxon>
        <taxon>Eutheria</taxon>
        <taxon>Afrotheria</taxon>
        <taxon>Proboscidea</taxon>
        <taxon>Elephantidae</taxon>
        <taxon>Loxodonta</taxon>
    </lineage>
</organism>
<proteinExistence type="inferred from homology"/>
<dbReference type="Proteomes" id="UP000007646">
    <property type="component" value="Unassembled WGS sequence"/>
</dbReference>
<keyword evidence="4" id="KW-0732">Signal</keyword>